<name>A0A9W6CU84_9MICO</name>
<dbReference type="CDD" id="cd01392">
    <property type="entry name" value="HTH_LacI"/>
    <property type="match status" value="1"/>
</dbReference>
<feature type="domain" description="HTH lacI-type" evidence="5">
    <location>
        <begin position="18"/>
        <end position="72"/>
    </location>
</feature>
<dbReference type="EMBL" id="BSDP01000001">
    <property type="protein sequence ID" value="GLI28573.1"/>
    <property type="molecule type" value="Genomic_DNA"/>
</dbReference>
<dbReference type="InterPro" id="IPR046335">
    <property type="entry name" value="LacI/GalR-like_sensor"/>
</dbReference>
<dbReference type="SMART" id="SM00354">
    <property type="entry name" value="HTH_LACI"/>
    <property type="match status" value="1"/>
</dbReference>
<dbReference type="GO" id="GO:0000976">
    <property type="term" value="F:transcription cis-regulatory region binding"/>
    <property type="evidence" value="ECO:0007669"/>
    <property type="project" value="TreeGrafter"/>
</dbReference>
<dbReference type="Gene3D" id="1.10.260.40">
    <property type="entry name" value="lambda repressor-like DNA-binding domains"/>
    <property type="match status" value="1"/>
</dbReference>
<dbReference type="SUPFAM" id="SSF47413">
    <property type="entry name" value="lambda repressor-like DNA-binding domains"/>
    <property type="match status" value="1"/>
</dbReference>
<dbReference type="PROSITE" id="PS50932">
    <property type="entry name" value="HTH_LACI_2"/>
    <property type="match status" value="1"/>
</dbReference>
<dbReference type="SUPFAM" id="SSF53822">
    <property type="entry name" value="Periplasmic binding protein-like I"/>
    <property type="match status" value="1"/>
</dbReference>
<reference evidence="6" key="1">
    <citation type="submission" date="2022-12" db="EMBL/GenBank/DDBJ databases">
        <title>Reference genome sequencing for broad-spectrum identification of bacterial and archaeal isolates by mass spectrometry.</title>
        <authorList>
            <person name="Sekiguchi Y."/>
            <person name="Tourlousse D.M."/>
        </authorList>
    </citation>
    <scope>NUCLEOTIDE SEQUENCE</scope>
    <source>
        <strain evidence="6">14</strain>
    </source>
</reference>
<dbReference type="Proteomes" id="UP001144396">
    <property type="component" value="Unassembled WGS sequence"/>
</dbReference>
<dbReference type="InterPro" id="IPR028082">
    <property type="entry name" value="Peripla_BP_I"/>
</dbReference>
<dbReference type="PANTHER" id="PTHR30146">
    <property type="entry name" value="LACI-RELATED TRANSCRIPTIONAL REPRESSOR"/>
    <property type="match status" value="1"/>
</dbReference>
<protein>
    <submittedName>
        <fullName evidence="6">LacI family transcriptional regulator</fullName>
    </submittedName>
</protein>
<dbReference type="PROSITE" id="PS00356">
    <property type="entry name" value="HTH_LACI_1"/>
    <property type="match status" value="1"/>
</dbReference>
<dbReference type="CDD" id="cd01574">
    <property type="entry name" value="PBP1_LacI"/>
    <property type="match status" value="1"/>
</dbReference>
<keyword evidence="2" id="KW-0238">DNA-binding</keyword>
<dbReference type="InterPro" id="IPR010982">
    <property type="entry name" value="Lambda_DNA-bd_dom_sf"/>
</dbReference>
<proteinExistence type="predicted"/>
<evidence type="ECO:0000259" key="5">
    <source>
        <dbReference type="PROSITE" id="PS50932"/>
    </source>
</evidence>
<gene>
    <name evidence="6" type="ORF">ARHIZOSPH14_28150</name>
</gene>
<keyword evidence="7" id="KW-1185">Reference proteome</keyword>
<feature type="region of interest" description="Disordered" evidence="4">
    <location>
        <begin position="323"/>
        <end position="348"/>
    </location>
</feature>
<comment type="caution">
    <text evidence="6">The sequence shown here is derived from an EMBL/GenBank/DDBJ whole genome shotgun (WGS) entry which is preliminary data.</text>
</comment>
<evidence type="ECO:0000256" key="3">
    <source>
        <dbReference type="ARBA" id="ARBA00023163"/>
    </source>
</evidence>
<dbReference type="PANTHER" id="PTHR30146:SF109">
    <property type="entry name" value="HTH-TYPE TRANSCRIPTIONAL REGULATOR GALS"/>
    <property type="match status" value="1"/>
</dbReference>
<evidence type="ECO:0000313" key="7">
    <source>
        <dbReference type="Proteomes" id="UP001144396"/>
    </source>
</evidence>
<keyword evidence="1" id="KW-0805">Transcription regulation</keyword>
<evidence type="ECO:0000313" key="6">
    <source>
        <dbReference type="EMBL" id="GLI28573.1"/>
    </source>
</evidence>
<keyword evidence="3" id="KW-0804">Transcription</keyword>
<dbReference type="Pfam" id="PF00356">
    <property type="entry name" value="LacI"/>
    <property type="match status" value="1"/>
</dbReference>
<dbReference type="Pfam" id="PF13377">
    <property type="entry name" value="Peripla_BP_3"/>
    <property type="match status" value="1"/>
</dbReference>
<evidence type="ECO:0000256" key="1">
    <source>
        <dbReference type="ARBA" id="ARBA00023015"/>
    </source>
</evidence>
<evidence type="ECO:0000256" key="4">
    <source>
        <dbReference type="SAM" id="MobiDB-lite"/>
    </source>
</evidence>
<dbReference type="GO" id="GO:0003700">
    <property type="term" value="F:DNA-binding transcription factor activity"/>
    <property type="evidence" value="ECO:0007669"/>
    <property type="project" value="TreeGrafter"/>
</dbReference>
<organism evidence="6 7">
    <name type="scientific">Agromyces rhizosphaerae</name>
    <dbReference type="NCBI Taxonomy" id="88374"/>
    <lineage>
        <taxon>Bacteria</taxon>
        <taxon>Bacillati</taxon>
        <taxon>Actinomycetota</taxon>
        <taxon>Actinomycetes</taxon>
        <taxon>Micrococcales</taxon>
        <taxon>Microbacteriaceae</taxon>
        <taxon>Agromyces</taxon>
    </lineage>
</organism>
<evidence type="ECO:0000256" key="2">
    <source>
        <dbReference type="ARBA" id="ARBA00023125"/>
    </source>
</evidence>
<dbReference type="InterPro" id="IPR000843">
    <property type="entry name" value="HTH_LacI"/>
</dbReference>
<sequence>MANLEPDDAQAASRHHAPNIRDVATAAGVSYQTVSRVLNESPHVRPETRRKVLDTIAGLDYRPSRAARSLNYGRLGAVTVVTADTSLYGHARTLRGIEESARSTGHTVSITVVESESTSHVRRVVEHLGDPSSGAVVLIGFDPASFAVLAEIPAEVPVVVVAEPGHVDLGRPALSLDERSAAARATAYLLELGHTTVHRVAIPPERPSAGRQAGWRDALRASGAPIPEVISAGWSLQDGYEAGRRLATRDDVTAIFCGNDDIALGVRRAMYDAGLDVPRDVSIVGFDDAPSTALWTPSLTTVHMDFVTLGRAAHALADAVTRGESPAPPELPVPSLVVRESTAAPVRS</sequence>
<dbReference type="AlphaFoldDB" id="A0A9W6CU84"/>
<accession>A0A9W6CU84</accession>
<dbReference type="RefSeq" id="WP_281886067.1">
    <property type="nucleotide sequence ID" value="NZ_BSDP01000001.1"/>
</dbReference>
<dbReference type="Gene3D" id="3.40.50.2300">
    <property type="match status" value="2"/>
</dbReference>